<evidence type="ECO:0000313" key="2">
    <source>
        <dbReference type="Proteomes" id="UP000075230"/>
    </source>
</evidence>
<gene>
    <name evidence="1" type="ORF">RIB2604_00601390</name>
</gene>
<dbReference type="Proteomes" id="UP000075230">
    <property type="component" value="Unassembled WGS sequence"/>
</dbReference>
<evidence type="ECO:0000313" key="1">
    <source>
        <dbReference type="EMBL" id="GAT19560.1"/>
    </source>
</evidence>
<sequence>MSRGRMQGMRGCGELPLKAALAQKSRPRRRIAVTANCFTSNNATILAVYTGTDALL</sequence>
<organism evidence="1 2">
    <name type="scientific">Aspergillus kawachii</name>
    <name type="common">White koji mold</name>
    <name type="synonym">Aspergillus awamori var. kawachi</name>
    <dbReference type="NCBI Taxonomy" id="1069201"/>
    <lineage>
        <taxon>Eukaryota</taxon>
        <taxon>Fungi</taxon>
        <taxon>Dikarya</taxon>
        <taxon>Ascomycota</taxon>
        <taxon>Pezizomycotina</taxon>
        <taxon>Eurotiomycetes</taxon>
        <taxon>Eurotiomycetidae</taxon>
        <taxon>Eurotiales</taxon>
        <taxon>Aspergillaceae</taxon>
        <taxon>Aspergillus</taxon>
        <taxon>Aspergillus subgen. Circumdati</taxon>
    </lineage>
</organism>
<comment type="caution">
    <text evidence="1">The sequence shown here is derived from an EMBL/GenBank/DDBJ whole genome shotgun (WGS) entry which is preliminary data.</text>
</comment>
<name>A0A146F026_ASPKA</name>
<accession>A0A146F026</accession>
<dbReference type="AlphaFoldDB" id="A0A146F026"/>
<reference evidence="2" key="2">
    <citation type="submission" date="2016-02" db="EMBL/GenBank/DDBJ databases">
        <title>Genome sequencing of Aspergillus luchuensis NBRC 4314.</title>
        <authorList>
            <person name="Yamada O."/>
        </authorList>
    </citation>
    <scope>NUCLEOTIDE SEQUENCE [LARGE SCALE GENOMIC DNA]</scope>
    <source>
        <strain evidence="2">RIB 2604</strain>
    </source>
</reference>
<reference evidence="1 2" key="1">
    <citation type="journal article" date="2016" name="DNA Res.">
        <title>Genome sequence of Aspergillus luchuensis NBRC 4314.</title>
        <authorList>
            <person name="Yamada O."/>
            <person name="Machida M."/>
            <person name="Hosoyama A."/>
            <person name="Goto M."/>
            <person name="Takahashi T."/>
            <person name="Futagami T."/>
            <person name="Yamagata Y."/>
            <person name="Takeuchi M."/>
            <person name="Kobayashi T."/>
            <person name="Koike H."/>
            <person name="Abe K."/>
            <person name="Asai K."/>
            <person name="Arita M."/>
            <person name="Fujita N."/>
            <person name="Fukuda K."/>
            <person name="Higa K."/>
            <person name="Horikawa H."/>
            <person name="Ishikawa T."/>
            <person name="Jinno K."/>
            <person name="Kato Y."/>
            <person name="Kirimura K."/>
            <person name="Mizutani O."/>
            <person name="Nakasone K."/>
            <person name="Sano M."/>
            <person name="Shiraishi Y."/>
            <person name="Tsukahara M."/>
            <person name="Gomi K."/>
        </authorList>
    </citation>
    <scope>NUCLEOTIDE SEQUENCE [LARGE SCALE GENOMIC DNA]</scope>
    <source>
        <strain evidence="1 2">RIB 2604</strain>
    </source>
</reference>
<dbReference type="EMBL" id="BCWF01000006">
    <property type="protein sequence ID" value="GAT19560.1"/>
    <property type="molecule type" value="Genomic_DNA"/>
</dbReference>
<protein>
    <submittedName>
        <fullName evidence="1">Phosphoglycerate mutase family protein</fullName>
    </submittedName>
</protein>
<proteinExistence type="predicted"/>